<keyword evidence="2" id="KW-0285">Flavoprotein</keyword>
<comment type="caution">
    <text evidence="11">The sequence shown here is derived from an EMBL/GenBank/DDBJ whole genome shotgun (WGS) entry which is preliminary data.</text>
</comment>
<evidence type="ECO:0000256" key="5">
    <source>
        <dbReference type="ARBA" id="ARBA00022827"/>
    </source>
</evidence>
<name>A0A9X3UKQ7_9HYPH</name>
<keyword evidence="7" id="KW-0408">Iron</keyword>
<dbReference type="Pfam" id="PF00970">
    <property type="entry name" value="FAD_binding_6"/>
    <property type="match status" value="1"/>
</dbReference>
<dbReference type="NCBIfam" id="TIGR02160">
    <property type="entry name" value="PA_CoA_Oxy5"/>
    <property type="match status" value="1"/>
</dbReference>
<dbReference type="InterPro" id="IPR001433">
    <property type="entry name" value="OxRdtase_FAD/NAD-bd"/>
</dbReference>
<dbReference type="InterPro" id="IPR001041">
    <property type="entry name" value="2Fe-2S_ferredoxin-type"/>
</dbReference>
<dbReference type="Gene3D" id="2.40.30.10">
    <property type="entry name" value="Translation factors"/>
    <property type="match status" value="1"/>
</dbReference>
<dbReference type="Pfam" id="PF00111">
    <property type="entry name" value="Fer2"/>
    <property type="match status" value="1"/>
</dbReference>
<evidence type="ECO:0000256" key="3">
    <source>
        <dbReference type="ARBA" id="ARBA00022714"/>
    </source>
</evidence>
<evidence type="ECO:0000256" key="4">
    <source>
        <dbReference type="ARBA" id="ARBA00022723"/>
    </source>
</evidence>
<dbReference type="EC" id="1.14.13.149" evidence="11"/>
<dbReference type="PRINTS" id="PR00406">
    <property type="entry name" value="CYTB5RDTASE"/>
</dbReference>
<accession>A0A9X3UKQ7</accession>
<dbReference type="InterPro" id="IPR036010">
    <property type="entry name" value="2Fe-2S_ferredoxin-like_sf"/>
</dbReference>
<dbReference type="InterPro" id="IPR017938">
    <property type="entry name" value="Riboflavin_synthase-like_b-brl"/>
</dbReference>
<dbReference type="InterPro" id="IPR008333">
    <property type="entry name" value="Cbr1-like_FAD-bd_dom"/>
</dbReference>
<dbReference type="InterPro" id="IPR039261">
    <property type="entry name" value="FNR_nucleotide-bd"/>
</dbReference>
<keyword evidence="5" id="KW-0274">FAD</keyword>
<keyword evidence="12" id="KW-1185">Reference proteome</keyword>
<comment type="cofactor">
    <cofactor evidence="1">
        <name>FAD</name>
        <dbReference type="ChEBI" id="CHEBI:57692"/>
    </cofactor>
</comment>
<dbReference type="Proteomes" id="UP001151234">
    <property type="component" value="Unassembled WGS sequence"/>
</dbReference>
<dbReference type="Gene3D" id="3.10.20.30">
    <property type="match status" value="1"/>
</dbReference>
<evidence type="ECO:0000256" key="1">
    <source>
        <dbReference type="ARBA" id="ARBA00001974"/>
    </source>
</evidence>
<dbReference type="SUPFAM" id="SSF63380">
    <property type="entry name" value="Riboflavin synthase domain-like"/>
    <property type="match status" value="1"/>
</dbReference>
<keyword evidence="6 11" id="KW-0560">Oxidoreductase</keyword>
<feature type="domain" description="2Fe-2S ferredoxin-type" evidence="9">
    <location>
        <begin position="269"/>
        <end position="360"/>
    </location>
</feature>
<dbReference type="Gene3D" id="3.40.50.80">
    <property type="entry name" value="Nucleotide-binding domain of ferredoxin-NADP reductase (FNR) module"/>
    <property type="match status" value="1"/>
</dbReference>
<dbReference type="InterPro" id="IPR017927">
    <property type="entry name" value="FAD-bd_FR_type"/>
</dbReference>
<evidence type="ECO:0000256" key="6">
    <source>
        <dbReference type="ARBA" id="ARBA00023002"/>
    </source>
</evidence>
<dbReference type="EMBL" id="JAPJZI010000001">
    <property type="protein sequence ID" value="MDA5398506.1"/>
    <property type="molecule type" value="Genomic_DNA"/>
</dbReference>
<dbReference type="InterPro" id="IPR050415">
    <property type="entry name" value="MRET"/>
</dbReference>
<dbReference type="GO" id="GO:0051537">
    <property type="term" value="F:2 iron, 2 sulfur cluster binding"/>
    <property type="evidence" value="ECO:0007669"/>
    <property type="project" value="UniProtKB-KW"/>
</dbReference>
<keyword evidence="3" id="KW-0001">2Fe-2S</keyword>
<evidence type="ECO:0000256" key="7">
    <source>
        <dbReference type="ARBA" id="ARBA00023004"/>
    </source>
</evidence>
<dbReference type="PANTHER" id="PTHR47354">
    <property type="entry name" value="NADH OXIDOREDUCTASE HCR"/>
    <property type="match status" value="1"/>
</dbReference>
<evidence type="ECO:0000256" key="8">
    <source>
        <dbReference type="ARBA" id="ARBA00023014"/>
    </source>
</evidence>
<dbReference type="GO" id="GO:0010124">
    <property type="term" value="P:phenylacetate catabolic process"/>
    <property type="evidence" value="ECO:0007669"/>
    <property type="project" value="InterPro"/>
</dbReference>
<reference evidence="11" key="1">
    <citation type="submission" date="2022-11" db="EMBL/GenBank/DDBJ databases">
        <title>Draft genome sequence of Hoeflea poritis E7-10 and Hoeflea prorocentri PM5-8, separated from scleractinian coral Porites lutea and marine dinoflagellate.</title>
        <authorList>
            <person name="Zhang G."/>
            <person name="Wei Q."/>
            <person name="Cai L."/>
        </authorList>
    </citation>
    <scope>NUCLEOTIDE SEQUENCE</scope>
    <source>
        <strain evidence="11">PM5-8</strain>
    </source>
</reference>
<evidence type="ECO:0000256" key="2">
    <source>
        <dbReference type="ARBA" id="ARBA00022630"/>
    </source>
</evidence>
<dbReference type="SUPFAM" id="SSF54292">
    <property type="entry name" value="2Fe-2S ferredoxin-like"/>
    <property type="match status" value="1"/>
</dbReference>
<evidence type="ECO:0000313" key="11">
    <source>
        <dbReference type="EMBL" id="MDA5398506.1"/>
    </source>
</evidence>
<dbReference type="InterPro" id="IPR012675">
    <property type="entry name" value="Beta-grasp_dom_sf"/>
</dbReference>
<dbReference type="PANTHER" id="PTHR47354:SF8">
    <property type="entry name" value="1,2-PHENYLACETYL-COA EPOXIDASE, SUBUNIT E"/>
    <property type="match status" value="1"/>
</dbReference>
<gene>
    <name evidence="11" type="primary">paaK</name>
    <name evidence="11" type="ORF">OQ273_07985</name>
</gene>
<dbReference type="AlphaFoldDB" id="A0A9X3UKQ7"/>
<keyword evidence="8" id="KW-0411">Iron-sulfur</keyword>
<dbReference type="GO" id="GO:0097266">
    <property type="term" value="F:phenylacetyl-CoA 1,2-epoxidase activity"/>
    <property type="evidence" value="ECO:0007669"/>
    <property type="project" value="UniProtKB-EC"/>
</dbReference>
<evidence type="ECO:0000259" key="10">
    <source>
        <dbReference type="PROSITE" id="PS51384"/>
    </source>
</evidence>
<feature type="domain" description="FAD-binding FR-type" evidence="10">
    <location>
        <begin position="2"/>
        <end position="106"/>
    </location>
</feature>
<dbReference type="PROSITE" id="PS51085">
    <property type="entry name" value="2FE2S_FER_2"/>
    <property type="match status" value="1"/>
</dbReference>
<dbReference type="GO" id="GO:0050660">
    <property type="term" value="F:flavin adenine dinucleotide binding"/>
    <property type="evidence" value="ECO:0007669"/>
    <property type="project" value="TreeGrafter"/>
</dbReference>
<dbReference type="RefSeq" id="WP_267989921.1">
    <property type="nucleotide sequence ID" value="NZ_JAPJZI010000001.1"/>
</dbReference>
<evidence type="ECO:0000313" key="12">
    <source>
        <dbReference type="Proteomes" id="UP001151234"/>
    </source>
</evidence>
<dbReference type="GO" id="GO:0046872">
    <property type="term" value="F:metal ion binding"/>
    <property type="evidence" value="ECO:0007669"/>
    <property type="project" value="UniProtKB-KW"/>
</dbReference>
<dbReference type="Pfam" id="PF00175">
    <property type="entry name" value="NAD_binding_1"/>
    <property type="match status" value="1"/>
</dbReference>
<protein>
    <submittedName>
        <fullName evidence="11">Phenylacetate-CoA oxygenase/reductase subunit PaaK</fullName>
        <ecNumber evidence="11">1.14.13.149</ecNumber>
    </submittedName>
</protein>
<dbReference type="CDD" id="cd00207">
    <property type="entry name" value="fer2"/>
    <property type="match status" value="1"/>
</dbReference>
<dbReference type="PROSITE" id="PS51384">
    <property type="entry name" value="FAD_FR"/>
    <property type="match status" value="1"/>
</dbReference>
<keyword evidence="4" id="KW-0479">Metal-binding</keyword>
<dbReference type="InterPro" id="IPR011884">
    <property type="entry name" value="PaaE"/>
</dbReference>
<organism evidence="11 12">
    <name type="scientific">Hoeflea prorocentri</name>
    <dbReference type="NCBI Taxonomy" id="1922333"/>
    <lineage>
        <taxon>Bacteria</taxon>
        <taxon>Pseudomonadati</taxon>
        <taxon>Pseudomonadota</taxon>
        <taxon>Alphaproteobacteria</taxon>
        <taxon>Hyphomicrobiales</taxon>
        <taxon>Rhizobiaceae</taxon>
        <taxon>Hoeflea</taxon>
    </lineage>
</organism>
<dbReference type="CDD" id="cd06214">
    <property type="entry name" value="PA_degradation_oxidoreductase_like"/>
    <property type="match status" value="1"/>
</dbReference>
<sequence>MPQFHSLKIADVRQETDDAVSIAFNVPDENRAAFDFVPGQYLTLRADVDGEAVQRTYSICSGLDEDELRVAIKRVDGGVFSNFANDNLQPGMELDVMAPQGRFTAKPGEETGNHYVAFTAGSGITPVFSIVKTILMREPDSTFTMFYGNRDRASVIFREQLEDLKDRFLERFTLIHVLSREGQDVDLLHGRLDAERIGRFTKSGLFDPASVANVFLCGPGDMIEAGRAKLEELGVPAERIRFELFTPAEGSAPRAERSQQAKDVAEQGVAVEAVLDGASRSFVMAAQDDNVVDAAHRNGVELPFSCKGGMCCTCRCKVRDGEVEMAVNYSLEPWELEAGFVLACQSRPLTEKVVLDFDEV</sequence>
<evidence type="ECO:0000259" key="9">
    <source>
        <dbReference type="PROSITE" id="PS51085"/>
    </source>
</evidence>
<proteinExistence type="predicted"/>
<dbReference type="SUPFAM" id="SSF52343">
    <property type="entry name" value="Ferredoxin reductase-like, C-terminal NADP-linked domain"/>
    <property type="match status" value="1"/>
</dbReference>